<dbReference type="EMBL" id="CP119317">
    <property type="protein sequence ID" value="WEK53074.1"/>
    <property type="molecule type" value="Genomic_DNA"/>
</dbReference>
<proteinExistence type="predicted"/>
<reference evidence="1" key="1">
    <citation type="submission" date="2023-03" db="EMBL/GenBank/DDBJ databases">
        <title>Andean soil-derived lignocellulolytic bacterial consortium as a source of novel taxa and putative plastic-active enzymes.</title>
        <authorList>
            <person name="Diaz-Garcia L."/>
            <person name="Chuvochina M."/>
            <person name="Feuerriegel G."/>
            <person name="Bunk B."/>
            <person name="Sproer C."/>
            <person name="Streit W.R."/>
            <person name="Rodriguez L.M."/>
            <person name="Overmann J."/>
            <person name="Jimenez D.J."/>
        </authorList>
    </citation>
    <scope>NUCLEOTIDE SEQUENCE</scope>
    <source>
        <strain evidence="1">MAG 2441</strain>
    </source>
</reference>
<dbReference type="AlphaFoldDB" id="A0AA95EUC0"/>
<gene>
    <name evidence="1" type="ORF">P0Y55_10745</name>
</gene>
<keyword evidence="2" id="KW-1185">Reference proteome</keyword>
<organism evidence="1 2">
    <name type="scientific">Candidatus Cohnella colombiensis</name>
    <dbReference type="NCBI Taxonomy" id="3121368"/>
    <lineage>
        <taxon>Bacteria</taxon>
        <taxon>Bacillati</taxon>
        <taxon>Bacillota</taxon>
        <taxon>Bacilli</taxon>
        <taxon>Bacillales</taxon>
        <taxon>Paenibacillaceae</taxon>
        <taxon>Cohnella</taxon>
    </lineage>
</organism>
<name>A0AA95EUC0_9BACL</name>
<evidence type="ECO:0000313" key="2">
    <source>
        <dbReference type="Proteomes" id="UP001178662"/>
    </source>
</evidence>
<evidence type="ECO:0000313" key="1">
    <source>
        <dbReference type="EMBL" id="WEK53074.1"/>
    </source>
</evidence>
<sequence length="115" mass="12090">MDMQPLQATFATQEQAETAIRKLASLRSDQFRLERVSTNSGLATESSFVNALDFGLTSGIANGASLRSLGSSEGVISSISLDQAPFNAFELTAQVPKEAIGMAQTVISQAGGQLH</sequence>
<protein>
    <submittedName>
        <fullName evidence="1">Uncharacterized protein</fullName>
    </submittedName>
</protein>
<accession>A0AA95EUC0</accession>
<dbReference type="Proteomes" id="UP001178662">
    <property type="component" value="Chromosome"/>
</dbReference>